<dbReference type="InterPro" id="IPR009057">
    <property type="entry name" value="Homeodomain-like_sf"/>
</dbReference>
<dbReference type="Proteomes" id="UP001347146">
    <property type="component" value="Unassembled WGS sequence"/>
</dbReference>
<sequence length="199" mass="21691">MPASTRSATTRTALLTAAESLLLTEGYEQVSVRAICAAAGANPAAVHYHFGSKDALVVALLEDRMGPHWADLLDRFDATSAEVTDLVDLILEPFATIQSEPVGHLHLRLLARFVSTHPDAEWTRPWFRLDRWSQMLAQIVDDLDADDARRRWGLTFGLILDQFAGDSPLSSTATAALRDFVVAGLSAPARTAPAPEESR</sequence>
<evidence type="ECO:0000256" key="2">
    <source>
        <dbReference type="ARBA" id="ARBA00023125"/>
    </source>
</evidence>
<evidence type="ECO:0000259" key="5">
    <source>
        <dbReference type="PROSITE" id="PS50977"/>
    </source>
</evidence>
<evidence type="ECO:0000313" key="7">
    <source>
        <dbReference type="Proteomes" id="UP001347146"/>
    </source>
</evidence>
<evidence type="ECO:0000313" key="6">
    <source>
        <dbReference type="EMBL" id="MEE3849837.1"/>
    </source>
</evidence>
<dbReference type="InterPro" id="IPR050109">
    <property type="entry name" value="HTH-type_TetR-like_transc_reg"/>
</dbReference>
<dbReference type="PROSITE" id="PS01081">
    <property type="entry name" value="HTH_TETR_1"/>
    <property type="match status" value="1"/>
</dbReference>
<dbReference type="SUPFAM" id="SSF46689">
    <property type="entry name" value="Homeodomain-like"/>
    <property type="match status" value="1"/>
</dbReference>
<dbReference type="PANTHER" id="PTHR30055">
    <property type="entry name" value="HTH-TYPE TRANSCRIPTIONAL REGULATOR RUTR"/>
    <property type="match status" value="1"/>
</dbReference>
<dbReference type="Gene3D" id="1.10.357.10">
    <property type="entry name" value="Tetracycline Repressor, domain 2"/>
    <property type="match status" value="1"/>
</dbReference>
<dbReference type="Pfam" id="PF00440">
    <property type="entry name" value="TetR_N"/>
    <property type="match status" value="1"/>
</dbReference>
<keyword evidence="7" id="KW-1185">Reference proteome</keyword>
<comment type="caution">
    <text evidence="6">The sequence shown here is derived from an EMBL/GenBank/DDBJ whole genome shotgun (WGS) entry which is preliminary data.</text>
</comment>
<evidence type="ECO:0000256" key="4">
    <source>
        <dbReference type="PROSITE-ProRule" id="PRU00335"/>
    </source>
</evidence>
<organism evidence="6 7">
    <name type="scientific">Gordonia sesuvii</name>
    <dbReference type="NCBI Taxonomy" id="3116777"/>
    <lineage>
        <taxon>Bacteria</taxon>
        <taxon>Bacillati</taxon>
        <taxon>Actinomycetota</taxon>
        <taxon>Actinomycetes</taxon>
        <taxon>Mycobacteriales</taxon>
        <taxon>Gordoniaceae</taxon>
        <taxon>Gordonia</taxon>
    </lineage>
</organism>
<evidence type="ECO:0000256" key="1">
    <source>
        <dbReference type="ARBA" id="ARBA00023015"/>
    </source>
</evidence>
<keyword evidence="3" id="KW-0804">Transcription</keyword>
<feature type="domain" description="HTH tetR-type" evidence="5">
    <location>
        <begin position="8"/>
        <end position="68"/>
    </location>
</feature>
<reference evidence="6 7" key="1">
    <citation type="submission" date="2024-01" db="EMBL/GenBank/DDBJ databases">
        <title>Draft genome sequence of Gordonia sp. LSe1-13.</title>
        <authorList>
            <person name="Suphannarot A."/>
            <person name="Mingma R."/>
        </authorList>
    </citation>
    <scope>NUCLEOTIDE SEQUENCE [LARGE SCALE GENOMIC DNA]</scope>
    <source>
        <strain evidence="6 7">LSe1-13</strain>
    </source>
</reference>
<accession>A0ABU7M9P9</accession>
<dbReference type="PRINTS" id="PR00455">
    <property type="entry name" value="HTHTETR"/>
</dbReference>
<keyword evidence="2 4" id="KW-0238">DNA-binding</keyword>
<name>A0ABU7M9P9_9ACTN</name>
<dbReference type="PROSITE" id="PS50977">
    <property type="entry name" value="HTH_TETR_2"/>
    <property type="match status" value="1"/>
</dbReference>
<dbReference type="RefSeq" id="WP_330431450.1">
    <property type="nucleotide sequence ID" value="NZ_JAZDUF010000001.1"/>
</dbReference>
<evidence type="ECO:0000256" key="3">
    <source>
        <dbReference type="ARBA" id="ARBA00023163"/>
    </source>
</evidence>
<proteinExistence type="predicted"/>
<dbReference type="PANTHER" id="PTHR30055:SF234">
    <property type="entry name" value="HTH-TYPE TRANSCRIPTIONAL REGULATOR BETI"/>
    <property type="match status" value="1"/>
</dbReference>
<protein>
    <submittedName>
        <fullName evidence="6">TetR/AcrR family transcriptional regulator</fullName>
    </submittedName>
</protein>
<gene>
    <name evidence="6" type="ORF">VZC37_05810</name>
</gene>
<dbReference type="EMBL" id="JAZDUF010000001">
    <property type="protein sequence ID" value="MEE3849837.1"/>
    <property type="molecule type" value="Genomic_DNA"/>
</dbReference>
<dbReference type="InterPro" id="IPR001647">
    <property type="entry name" value="HTH_TetR"/>
</dbReference>
<keyword evidence="1" id="KW-0805">Transcription regulation</keyword>
<feature type="DNA-binding region" description="H-T-H motif" evidence="4">
    <location>
        <begin position="31"/>
        <end position="50"/>
    </location>
</feature>
<dbReference type="InterPro" id="IPR023772">
    <property type="entry name" value="DNA-bd_HTH_TetR-type_CS"/>
</dbReference>